<organism evidence="1 2">
    <name type="scientific">Pedobacter westerhofensis</name>
    <dbReference type="NCBI Taxonomy" id="425512"/>
    <lineage>
        <taxon>Bacteria</taxon>
        <taxon>Pseudomonadati</taxon>
        <taxon>Bacteroidota</taxon>
        <taxon>Sphingobacteriia</taxon>
        <taxon>Sphingobacteriales</taxon>
        <taxon>Sphingobacteriaceae</taxon>
        <taxon>Pedobacter</taxon>
    </lineage>
</organism>
<reference evidence="1 2" key="1">
    <citation type="submission" date="2017-05" db="EMBL/GenBank/DDBJ databases">
        <authorList>
            <person name="Varghese N."/>
            <person name="Submissions S."/>
        </authorList>
    </citation>
    <scope>NUCLEOTIDE SEQUENCE [LARGE SCALE GENOMIC DNA]</scope>
    <source>
        <strain evidence="1 2">DSM 19036</strain>
    </source>
</reference>
<dbReference type="Proteomes" id="UP000320300">
    <property type="component" value="Unassembled WGS sequence"/>
</dbReference>
<dbReference type="EMBL" id="FXTN01000020">
    <property type="protein sequence ID" value="SMO99197.1"/>
    <property type="molecule type" value="Genomic_DNA"/>
</dbReference>
<dbReference type="AlphaFoldDB" id="A0A521FSJ0"/>
<keyword evidence="2" id="KW-1185">Reference proteome</keyword>
<evidence type="ECO:0008006" key="3">
    <source>
        <dbReference type="Google" id="ProtNLM"/>
    </source>
</evidence>
<sequence length="32" mass="3483">MNDLKNKRLLITGASPGIGRAIGLHFAENVLY</sequence>
<dbReference type="Gene3D" id="3.40.50.720">
    <property type="entry name" value="NAD(P)-binding Rossmann-like Domain"/>
    <property type="match status" value="1"/>
</dbReference>
<evidence type="ECO:0000313" key="2">
    <source>
        <dbReference type="Proteomes" id="UP000320300"/>
    </source>
</evidence>
<dbReference type="InterPro" id="IPR036291">
    <property type="entry name" value="NAD(P)-bd_dom_sf"/>
</dbReference>
<proteinExistence type="predicted"/>
<name>A0A521FSJ0_9SPHI</name>
<gene>
    <name evidence="1" type="ORF">SAMN06265348_12040</name>
</gene>
<protein>
    <recommendedName>
        <fullName evidence="3">Short chain dehydrogenase</fullName>
    </recommendedName>
</protein>
<accession>A0A521FSJ0</accession>
<dbReference type="SUPFAM" id="SSF51735">
    <property type="entry name" value="NAD(P)-binding Rossmann-fold domains"/>
    <property type="match status" value="1"/>
</dbReference>
<evidence type="ECO:0000313" key="1">
    <source>
        <dbReference type="EMBL" id="SMO99197.1"/>
    </source>
</evidence>